<keyword evidence="8" id="KW-1185">Reference proteome</keyword>
<evidence type="ECO:0000313" key="8">
    <source>
        <dbReference type="Proteomes" id="UP001162793"/>
    </source>
</evidence>
<keyword evidence="5" id="KW-0812">Transmembrane</keyword>
<dbReference type="PRINTS" id="PR00260">
    <property type="entry name" value="CHEMTRNSDUCR"/>
</dbReference>
<dbReference type="GO" id="GO:0004888">
    <property type="term" value="F:transmembrane signaling receptor activity"/>
    <property type="evidence" value="ECO:0007669"/>
    <property type="project" value="InterPro"/>
</dbReference>
<dbReference type="RefSeq" id="WP_253538085.1">
    <property type="nucleotide sequence ID" value="NZ_JAMYWC010000004.1"/>
</dbReference>
<evidence type="ECO:0000313" key="7">
    <source>
        <dbReference type="EMBL" id="MCP1173605.1"/>
    </source>
</evidence>
<sequence>MKVRTQLLSAFAALAVLVAIVAAMTCYQLNALSAKFGNFERGLYLRSTLVAAVQLNVERRAVAARNLVLADTDADRRTAADAVAKSHAGVQAQLARLEDEAKSGPDATDKTRALVAAIRAVENRYGPVALAIAQLAETGHRDAAIDKINRECVPLLAELDKAVEAYDTFVSTRSRQAVETAQAYATTAMWIAVAAGLFAFAAAGVLGIAIARSVLGALGAEPSSLAAIATRIAGGDFREQEAFRIAPSGSVLSSMKQICQGLGSLIGRVGDAAQSVSAGSSQIASGNVDLSSRTEEQASALEEVASSVEELTTTVQQNAANAREAATLAVNASDVAKQGSDEVDNMVQTMGKISAGSVRINEITALIEGIAFQTNILALNAAVEAARAGEQGRGFAVVASEVRTLAQRSSSAAKEIKGLIESSLEHVREGDVAVGRAGQTMRSVTTAVANVTRLIEDIASASAEQSQGIAQIHTAVSEMDQMTQRNAALVEEAAAASQALEEQGSLLAESVKHFQVA</sequence>
<dbReference type="GO" id="GO:0005886">
    <property type="term" value="C:plasma membrane"/>
    <property type="evidence" value="ECO:0007669"/>
    <property type="project" value="TreeGrafter"/>
</dbReference>
<dbReference type="PANTHER" id="PTHR43531">
    <property type="entry name" value="PROTEIN ICFG"/>
    <property type="match status" value="1"/>
</dbReference>
<dbReference type="Proteomes" id="UP001162793">
    <property type="component" value="Unassembled WGS sequence"/>
</dbReference>
<comment type="similarity">
    <text evidence="3">Belongs to the methyl-accepting chemotaxis (MCP) protein family.</text>
</comment>
<dbReference type="InterPro" id="IPR024478">
    <property type="entry name" value="HlyB_4HB_MCP"/>
</dbReference>
<proteinExistence type="inferred from homology"/>
<evidence type="ECO:0000259" key="6">
    <source>
        <dbReference type="PROSITE" id="PS50111"/>
    </source>
</evidence>
<protein>
    <submittedName>
        <fullName evidence="7">Methyl-accepting chemotaxis protein</fullName>
    </submittedName>
</protein>
<evidence type="ECO:0000256" key="1">
    <source>
        <dbReference type="ARBA" id="ARBA00004370"/>
    </source>
</evidence>
<keyword evidence="5" id="KW-1133">Transmembrane helix</keyword>
<dbReference type="EMBL" id="JAMYWC010000004">
    <property type="protein sequence ID" value="MCP1173605.1"/>
    <property type="molecule type" value="Genomic_DNA"/>
</dbReference>
<evidence type="ECO:0000256" key="5">
    <source>
        <dbReference type="SAM" id="Phobius"/>
    </source>
</evidence>
<keyword evidence="5" id="KW-0472">Membrane</keyword>
<dbReference type="InterPro" id="IPR004089">
    <property type="entry name" value="MCPsignal_dom"/>
</dbReference>
<dbReference type="GO" id="GO:0007165">
    <property type="term" value="P:signal transduction"/>
    <property type="evidence" value="ECO:0007669"/>
    <property type="project" value="UniProtKB-KW"/>
</dbReference>
<evidence type="ECO:0000256" key="2">
    <source>
        <dbReference type="ARBA" id="ARBA00022481"/>
    </source>
</evidence>
<keyword evidence="2" id="KW-0488">Methylation</keyword>
<feature type="transmembrane region" description="Helical" evidence="5">
    <location>
        <begin position="188"/>
        <end position="211"/>
    </location>
</feature>
<reference evidence="8" key="1">
    <citation type="journal article" date="2023" name="Front. Microbiol.">
        <title>Ralstonia chuxiongensis sp. nov., Ralstonia mojiangensis sp. nov., and Ralstonia soli sp. nov., isolated from tobacco fields, are three novel species in the family Burkholderiaceae.</title>
        <authorList>
            <person name="Lu C.H."/>
            <person name="Zhang Y.Y."/>
            <person name="Jiang N."/>
            <person name="Chen W."/>
            <person name="Shao X."/>
            <person name="Zhao Z.M."/>
            <person name="Lu W.L."/>
            <person name="Hu X."/>
            <person name="Xi Y.X."/>
            <person name="Zou S.Y."/>
            <person name="Wei Q.J."/>
            <person name="Lin Z.L."/>
            <person name="Gong L."/>
            <person name="Gai X.T."/>
            <person name="Zhang L.Q."/>
            <person name="Li J.Y."/>
            <person name="Jin Y."/>
            <person name="Xia Z.Y."/>
        </authorList>
    </citation>
    <scope>NUCLEOTIDE SEQUENCE [LARGE SCALE GENOMIC DNA]</scope>
    <source>
        <strain evidence="8">21YRMH01-3</strain>
    </source>
</reference>
<dbReference type="Pfam" id="PF00015">
    <property type="entry name" value="MCPsignal"/>
    <property type="match status" value="1"/>
</dbReference>
<dbReference type="Pfam" id="PF12729">
    <property type="entry name" value="4HB_MCP_1"/>
    <property type="match status" value="1"/>
</dbReference>
<dbReference type="InterPro" id="IPR004090">
    <property type="entry name" value="Chemotax_Me-accpt_rcpt"/>
</dbReference>
<dbReference type="CDD" id="cd19411">
    <property type="entry name" value="MCP2201-like_sensor"/>
    <property type="match status" value="1"/>
</dbReference>
<comment type="caution">
    <text evidence="7">The sequence shown here is derived from an EMBL/GenBank/DDBJ whole genome shotgun (WGS) entry which is preliminary data.</text>
</comment>
<comment type="subcellular location">
    <subcellularLocation>
        <location evidence="1">Membrane</location>
    </subcellularLocation>
</comment>
<dbReference type="CDD" id="cd11386">
    <property type="entry name" value="MCP_signal"/>
    <property type="match status" value="1"/>
</dbReference>
<accession>A0AA41WR25</accession>
<dbReference type="AlphaFoldDB" id="A0AA41WR25"/>
<keyword evidence="4" id="KW-0807">Transducer</keyword>
<organism evidence="7 8">
    <name type="scientific">Ralstonia chuxiongensis</name>
    <dbReference type="NCBI Taxonomy" id="2957504"/>
    <lineage>
        <taxon>Bacteria</taxon>
        <taxon>Pseudomonadati</taxon>
        <taxon>Pseudomonadota</taxon>
        <taxon>Betaproteobacteria</taxon>
        <taxon>Burkholderiales</taxon>
        <taxon>Burkholderiaceae</taxon>
        <taxon>Ralstonia</taxon>
    </lineage>
</organism>
<dbReference type="InterPro" id="IPR051310">
    <property type="entry name" value="MCP_chemotaxis"/>
</dbReference>
<dbReference type="InterPro" id="IPR047347">
    <property type="entry name" value="YvaQ-like_sensor"/>
</dbReference>
<name>A0AA41WR25_9RALS</name>
<evidence type="ECO:0000256" key="3">
    <source>
        <dbReference type="ARBA" id="ARBA00029447"/>
    </source>
</evidence>
<gene>
    <name evidence="7" type="ORF">NKG59_14680</name>
</gene>
<dbReference type="PANTHER" id="PTHR43531:SF14">
    <property type="entry name" value="METHYL-ACCEPTING CHEMOTAXIS PROTEIN I-RELATED"/>
    <property type="match status" value="1"/>
</dbReference>
<dbReference type="Gene3D" id="1.10.287.950">
    <property type="entry name" value="Methyl-accepting chemotaxis protein"/>
    <property type="match status" value="1"/>
</dbReference>
<dbReference type="SMART" id="SM00283">
    <property type="entry name" value="MA"/>
    <property type="match status" value="1"/>
</dbReference>
<dbReference type="PROSITE" id="PS50111">
    <property type="entry name" value="CHEMOTAXIS_TRANSDUC_2"/>
    <property type="match status" value="1"/>
</dbReference>
<dbReference type="GO" id="GO:0006935">
    <property type="term" value="P:chemotaxis"/>
    <property type="evidence" value="ECO:0007669"/>
    <property type="project" value="InterPro"/>
</dbReference>
<dbReference type="FunFam" id="1.10.287.950:FF:000001">
    <property type="entry name" value="Methyl-accepting chemotaxis sensory transducer"/>
    <property type="match status" value="1"/>
</dbReference>
<feature type="domain" description="Methyl-accepting transducer" evidence="6">
    <location>
        <begin position="272"/>
        <end position="501"/>
    </location>
</feature>
<dbReference type="SUPFAM" id="SSF58104">
    <property type="entry name" value="Methyl-accepting chemotaxis protein (MCP) signaling domain"/>
    <property type="match status" value="1"/>
</dbReference>
<evidence type="ECO:0000256" key="4">
    <source>
        <dbReference type="PROSITE-ProRule" id="PRU00284"/>
    </source>
</evidence>